<dbReference type="Gene3D" id="3.30.572.10">
    <property type="entry name" value="Thymidylate synthase/dCMP hydroxymethylase domain"/>
    <property type="match status" value="1"/>
</dbReference>
<dbReference type="SUPFAM" id="SSF55831">
    <property type="entry name" value="Thymidylate synthase/dCMP hydroxymethylase"/>
    <property type="match status" value="1"/>
</dbReference>
<evidence type="ECO:0000313" key="4">
    <source>
        <dbReference type="Proteomes" id="UP000198972"/>
    </source>
</evidence>
<sequence length="354" mass="41401">MHVITSENITDAFYKILKATFDNGTLLNSWKGTVKEISPLLVSVNRPNERCLIVPNLLNNTIASIAETLWVIAGRDDMKFLKKYVHNAMDFSDDGITWRAAYGKRLVNFHSINQVDKIYEIISKKYSNRGPFTIYDPLLDFNNHTKDVPCTCMGEFNVTDNQLEMIVIMRSSDLIAGFSAANYFEWSFLHELMANWLNLGLGKFHIMIGNMALFERHFGRAKRIIQTKIEKDIYTFPNISQMPIDLSRDDLSEELGLFFEIESSFDNLSDYETLINLSLKIKSRFLQHALKILYCYELYKKFRFSELIELFDLLDNDVYKAAAADYFIRKSFHSNIKMQLIDRCFNEEWRKYYA</sequence>
<dbReference type="EMBL" id="FNBG01000020">
    <property type="protein sequence ID" value="SDF91519.1"/>
    <property type="molecule type" value="Genomic_DNA"/>
</dbReference>
<feature type="domain" description="Thymidylate synthase/dCMP hydroxymethylase" evidence="2">
    <location>
        <begin position="64"/>
        <end position="240"/>
    </location>
</feature>
<dbReference type="RefSeq" id="WP_091232893.1">
    <property type="nucleotide sequence ID" value="NZ_FNBG01000020.1"/>
</dbReference>
<dbReference type="OrthoDB" id="7182974at2"/>
<evidence type="ECO:0000313" key="3">
    <source>
        <dbReference type="EMBL" id="SDF91519.1"/>
    </source>
</evidence>
<keyword evidence="1" id="KW-0808">Transferase</keyword>
<dbReference type="AlphaFoldDB" id="A0A1G7Q0S1"/>
<evidence type="ECO:0000259" key="2">
    <source>
        <dbReference type="Pfam" id="PF00303"/>
    </source>
</evidence>
<accession>A0A1G7Q0S1</accession>
<gene>
    <name evidence="3" type="ORF">SAMN04488542_12052</name>
</gene>
<dbReference type="InterPro" id="IPR036926">
    <property type="entry name" value="Thymidate_synth/dCMP_Mease_sf"/>
</dbReference>
<dbReference type="Pfam" id="PF00303">
    <property type="entry name" value="Thymidylat_synt"/>
    <property type="match status" value="1"/>
</dbReference>
<proteinExistence type="predicted"/>
<reference evidence="3 4" key="1">
    <citation type="submission" date="2016-10" db="EMBL/GenBank/DDBJ databases">
        <authorList>
            <person name="de Groot N.N."/>
        </authorList>
    </citation>
    <scope>NUCLEOTIDE SEQUENCE [LARGE SCALE GENOMIC DNA]</scope>
    <source>
        <strain evidence="3 4">DSM 28129</strain>
    </source>
</reference>
<dbReference type="STRING" id="670482.SAMN04488542_12052"/>
<name>A0A1G7Q0S1_9BACL</name>
<organism evidence="3 4">
    <name type="scientific">Fontibacillus panacisegetis</name>
    <dbReference type="NCBI Taxonomy" id="670482"/>
    <lineage>
        <taxon>Bacteria</taxon>
        <taxon>Bacillati</taxon>
        <taxon>Bacillota</taxon>
        <taxon>Bacilli</taxon>
        <taxon>Bacillales</taxon>
        <taxon>Paenibacillaceae</taxon>
        <taxon>Fontibacillus</taxon>
    </lineage>
</organism>
<evidence type="ECO:0000256" key="1">
    <source>
        <dbReference type="ARBA" id="ARBA00022679"/>
    </source>
</evidence>
<protein>
    <submittedName>
        <fullName evidence="3">Thymidylate synthase</fullName>
    </submittedName>
</protein>
<dbReference type="InterPro" id="IPR023451">
    <property type="entry name" value="Thymidate_synth/dCMP_Mease_dom"/>
</dbReference>
<keyword evidence="4" id="KW-1185">Reference proteome</keyword>
<dbReference type="Proteomes" id="UP000198972">
    <property type="component" value="Unassembled WGS sequence"/>
</dbReference>
<dbReference type="GO" id="GO:0016740">
    <property type="term" value="F:transferase activity"/>
    <property type="evidence" value="ECO:0007669"/>
    <property type="project" value="UniProtKB-KW"/>
</dbReference>